<dbReference type="AlphaFoldDB" id="A0A6A4ZK57"/>
<evidence type="ECO:0000256" key="2">
    <source>
        <dbReference type="ARBA" id="ARBA00004906"/>
    </source>
</evidence>
<dbReference type="SUPFAM" id="SSF56204">
    <property type="entry name" value="Hect, E3 ligase catalytic domain"/>
    <property type="match status" value="1"/>
</dbReference>
<feature type="non-terminal residue" evidence="14">
    <location>
        <position position="297"/>
    </location>
</feature>
<feature type="domain" description="HECT" evidence="13">
    <location>
        <begin position="252"/>
        <end position="297"/>
    </location>
</feature>
<dbReference type="GO" id="GO:0008270">
    <property type="term" value="F:zinc ion binding"/>
    <property type="evidence" value="ECO:0007669"/>
    <property type="project" value="UniProtKB-KW"/>
</dbReference>
<dbReference type="PROSITE" id="PS50199">
    <property type="entry name" value="ZF_RANBP2_2"/>
    <property type="match status" value="1"/>
</dbReference>
<keyword evidence="5" id="KW-0479">Metal-binding</keyword>
<evidence type="ECO:0000256" key="10">
    <source>
        <dbReference type="PROSITE-ProRule" id="PRU00322"/>
    </source>
</evidence>
<dbReference type="GO" id="GO:0006511">
    <property type="term" value="P:ubiquitin-dependent protein catabolic process"/>
    <property type="evidence" value="ECO:0007669"/>
    <property type="project" value="TreeGrafter"/>
</dbReference>
<accession>A0A6A4ZK57</accession>
<dbReference type="SMART" id="SM00547">
    <property type="entry name" value="ZnF_RBZ"/>
    <property type="match status" value="1"/>
</dbReference>
<dbReference type="GO" id="GO:0016567">
    <property type="term" value="P:protein ubiquitination"/>
    <property type="evidence" value="ECO:0007669"/>
    <property type="project" value="TreeGrafter"/>
</dbReference>
<name>A0A6A4ZK57_9STRA</name>
<dbReference type="PANTHER" id="PTHR11254:SF440">
    <property type="entry name" value="E3 UBIQUITIN-PROTEIN LIGASE NEDD-4"/>
    <property type="match status" value="1"/>
</dbReference>
<evidence type="ECO:0000256" key="6">
    <source>
        <dbReference type="ARBA" id="ARBA00022771"/>
    </source>
</evidence>
<keyword evidence="4" id="KW-0808">Transferase</keyword>
<dbReference type="SUPFAM" id="SSF90209">
    <property type="entry name" value="Ran binding protein zinc finger-like"/>
    <property type="match status" value="1"/>
</dbReference>
<dbReference type="PROSITE" id="PS01358">
    <property type="entry name" value="ZF_RANBP2_1"/>
    <property type="match status" value="1"/>
</dbReference>
<dbReference type="GO" id="GO:0061630">
    <property type="term" value="F:ubiquitin protein ligase activity"/>
    <property type="evidence" value="ECO:0007669"/>
    <property type="project" value="UniProtKB-EC"/>
</dbReference>
<keyword evidence="11" id="KW-0472">Membrane</keyword>
<dbReference type="InterPro" id="IPR035983">
    <property type="entry name" value="Hect_E3_ubiquitin_ligase"/>
</dbReference>
<dbReference type="InterPro" id="IPR001876">
    <property type="entry name" value="Znf_RanBP2"/>
</dbReference>
<dbReference type="EMBL" id="VJMH01001170">
    <property type="protein sequence ID" value="KAF0712886.1"/>
    <property type="molecule type" value="Genomic_DNA"/>
</dbReference>
<dbReference type="Gene3D" id="2.30.30.380">
    <property type="entry name" value="Zn-finger domain of Sec23/24"/>
    <property type="match status" value="1"/>
</dbReference>
<keyword evidence="11" id="KW-0812">Transmembrane</keyword>
<dbReference type="Gene3D" id="3.90.1750.10">
    <property type="entry name" value="Hect, E3 ligase catalytic domains"/>
    <property type="match status" value="1"/>
</dbReference>
<evidence type="ECO:0000259" key="13">
    <source>
        <dbReference type="PROSITE" id="PS50237"/>
    </source>
</evidence>
<comment type="caution">
    <text evidence="9">Lacks conserved residue(s) required for the propagation of feature annotation.</text>
</comment>
<dbReference type="InterPro" id="IPR050409">
    <property type="entry name" value="E3_ubiq-protein_ligase"/>
</dbReference>
<organism evidence="14">
    <name type="scientific">Aphanomyces stellatus</name>
    <dbReference type="NCBI Taxonomy" id="120398"/>
    <lineage>
        <taxon>Eukaryota</taxon>
        <taxon>Sar</taxon>
        <taxon>Stramenopiles</taxon>
        <taxon>Oomycota</taxon>
        <taxon>Saprolegniomycetes</taxon>
        <taxon>Saprolegniales</taxon>
        <taxon>Verrucalvaceae</taxon>
        <taxon>Aphanomyces</taxon>
    </lineage>
</organism>
<sequence>MSTSDDFFTAVQVPLGFVAAFFMFGVLPLCCFRFFRNIDYDLDGPLLPNEQVGHLRGLTRDKLEDKSKEALKWTCGVCDFHNPQEMTTCELCNTSRAMFILETPEFASMEGTIPLDRLNPKQRSARFRQQWRRHVIQGQWHWVADMKPIDGCIYYIIGAPTEGQSLALLPLSTVPQSAGLTVTGTPLPTWWFSQLEELRELAFSLKYAWLLSNLAITYTAHAKLTLERTAIFEESIDALVSLEPAQSCSLTQIQFVGESAIDAGGVAREWYSLLALAILEPKQGLFITNKTDQSFFI</sequence>
<dbReference type="GO" id="GO:0005737">
    <property type="term" value="C:cytoplasm"/>
    <property type="evidence" value="ECO:0007669"/>
    <property type="project" value="TreeGrafter"/>
</dbReference>
<dbReference type="InterPro" id="IPR000569">
    <property type="entry name" value="HECT_dom"/>
</dbReference>
<evidence type="ECO:0000256" key="1">
    <source>
        <dbReference type="ARBA" id="ARBA00000885"/>
    </source>
</evidence>
<comment type="pathway">
    <text evidence="2">Protein modification; protein ubiquitination.</text>
</comment>
<comment type="catalytic activity">
    <reaction evidence="1">
        <text>S-ubiquitinyl-[E2 ubiquitin-conjugating enzyme]-L-cysteine + [acceptor protein]-L-lysine = [E2 ubiquitin-conjugating enzyme]-L-cysteine + N(6)-ubiquitinyl-[acceptor protein]-L-lysine.</text>
        <dbReference type="EC" id="2.3.2.26"/>
    </reaction>
</comment>
<evidence type="ECO:0000256" key="7">
    <source>
        <dbReference type="ARBA" id="ARBA00022786"/>
    </source>
</evidence>
<comment type="caution">
    <text evidence="14">The sequence shown here is derived from an EMBL/GenBank/DDBJ whole genome shotgun (WGS) entry which is preliminary data.</text>
</comment>
<keyword evidence="6 10" id="KW-0863">Zinc-finger</keyword>
<evidence type="ECO:0000256" key="8">
    <source>
        <dbReference type="ARBA" id="ARBA00022833"/>
    </source>
</evidence>
<evidence type="ECO:0000256" key="11">
    <source>
        <dbReference type="SAM" id="Phobius"/>
    </source>
</evidence>
<keyword evidence="8" id="KW-0862">Zinc</keyword>
<proteinExistence type="predicted"/>
<dbReference type="PANTHER" id="PTHR11254">
    <property type="entry name" value="HECT DOMAIN UBIQUITIN-PROTEIN LIGASE"/>
    <property type="match status" value="1"/>
</dbReference>
<keyword evidence="7 9" id="KW-0833">Ubl conjugation pathway</keyword>
<reference evidence="14" key="1">
    <citation type="submission" date="2019-06" db="EMBL/GenBank/DDBJ databases">
        <title>Genomics analysis of Aphanomyces spp. identifies a new class of oomycete effector associated with host adaptation.</title>
        <authorList>
            <person name="Gaulin E."/>
        </authorList>
    </citation>
    <scope>NUCLEOTIDE SEQUENCE</scope>
    <source>
        <strain evidence="14">CBS 578.67</strain>
    </source>
</reference>
<evidence type="ECO:0000256" key="4">
    <source>
        <dbReference type="ARBA" id="ARBA00022679"/>
    </source>
</evidence>
<evidence type="ECO:0000313" key="14">
    <source>
        <dbReference type="EMBL" id="KAF0712886.1"/>
    </source>
</evidence>
<protein>
    <recommendedName>
        <fullName evidence="3">HECT-type E3 ubiquitin transferase</fullName>
        <ecNumber evidence="3">2.3.2.26</ecNumber>
    </recommendedName>
</protein>
<feature type="domain" description="RanBP2-type" evidence="12">
    <location>
        <begin position="68"/>
        <end position="98"/>
    </location>
</feature>
<keyword evidence="11" id="KW-1133">Transmembrane helix</keyword>
<dbReference type="PROSITE" id="PS50237">
    <property type="entry name" value="HECT"/>
    <property type="match status" value="1"/>
</dbReference>
<evidence type="ECO:0000256" key="5">
    <source>
        <dbReference type="ARBA" id="ARBA00022723"/>
    </source>
</evidence>
<evidence type="ECO:0000259" key="12">
    <source>
        <dbReference type="PROSITE" id="PS50199"/>
    </source>
</evidence>
<dbReference type="OrthoDB" id="8068875at2759"/>
<gene>
    <name evidence="14" type="ORF">As57867_004603</name>
</gene>
<feature type="transmembrane region" description="Helical" evidence="11">
    <location>
        <begin position="15"/>
        <end position="35"/>
    </location>
</feature>
<dbReference type="InterPro" id="IPR036443">
    <property type="entry name" value="Znf_RanBP2_sf"/>
</dbReference>
<evidence type="ECO:0000256" key="9">
    <source>
        <dbReference type="PROSITE-ProRule" id="PRU00104"/>
    </source>
</evidence>
<evidence type="ECO:0000256" key="3">
    <source>
        <dbReference type="ARBA" id="ARBA00012485"/>
    </source>
</evidence>
<dbReference type="EC" id="2.3.2.26" evidence="3"/>